<dbReference type="EMBL" id="JAUSWA010000030">
    <property type="protein sequence ID" value="MDQ0496002.1"/>
    <property type="molecule type" value="Genomic_DNA"/>
</dbReference>
<evidence type="ECO:0000313" key="1">
    <source>
        <dbReference type="EMBL" id="MDQ0496002.1"/>
    </source>
</evidence>
<evidence type="ECO:0000313" key="2">
    <source>
        <dbReference type="Proteomes" id="UP001242811"/>
    </source>
</evidence>
<name>A0ABU0L3Z2_9BACL</name>
<accession>A0ABU0L3Z2</accession>
<sequence>MNIPEKYIKHFPAFEDVFVGDLKHYRKHF</sequence>
<reference evidence="1 2" key="1">
    <citation type="submission" date="2023-07" db="EMBL/GenBank/DDBJ databases">
        <title>Genomic Encyclopedia of Type Strains, Phase IV (KMG-IV): sequencing the most valuable type-strain genomes for metagenomic binning, comparative biology and taxonomic classification.</title>
        <authorList>
            <person name="Goeker M."/>
        </authorList>
    </citation>
    <scope>NUCLEOTIDE SEQUENCE [LARGE SCALE GENOMIC DNA]</scope>
    <source>
        <strain evidence="1 2">DSM 14914</strain>
    </source>
</reference>
<proteinExistence type="predicted"/>
<keyword evidence="2" id="KW-1185">Reference proteome</keyword>
<protein>
    <submittedName>
        <fullName evidence="1">Uncharacterized protein</fullName>
    </submittedName>
</protein>
<comment type="caution">
    <text evidence="1">The sequence shown here is derived from an EMBL/GenBank/DDBJ whole genome shotgun (WGS) entry which is preliminary data.</text>
</comment>
<dbReference type="Proteomes" id="UP001242811">
    <property type="component" value="Unassembled WGS sequence"/>
</dbReference>
<organism evidence="1 2">
    <name type="scientific">Paenibacillus brasilensis</name>
    <dbReference type="NCBI Taxonomy" id="128574"/>
    <lineage>
        <taxon>Bacteria</taxon>
        <taxon>Bacillati</taxon>
        <taxon>Bacillota</taxon>
        <taxon>Bacilli</taxon>
        <taxon>Bacillales</taxon>
        <taxon>Paenibacillaceae</taxon>
        <taxon>Paenibacillus</taxon>
    </lineage>
</organism>
<gene>
    <name evidence="1" type="ORF">QOZ95_004188</name>
</gene>